<proteinExistence type="predicted"/>
<keyword evidence="2" id="KW-1185">Reference proteome</keyword>
<name>A0A9N9D1C5_9GLOM</name>
<dbReference type="EMBL" id="CAJVPZ010010425">
    <property type="protein sequence ID" value="CAG8619648.1"/>
    <property type="molecule type" value="Genomic_DNA"/>
</dbReference>
<comment type="caution">
    <text evidence="1">The sequence shown here is derived from an EMBL/GenBank/DDBJ whole genome shotgun (WGS) entry which is preliminary data.</text>
</comment>
<gene>
    <name evidence="1" type="ORF">RFULGI_LOCUS7312</name>
</gene>
<evidence type="ECO:0000313" key="1">
    <source>
        <dbReference type="EMBL" id="CAG8619648.1"/>
    </source>
</evidence>
<dbReference type="OrthoDB" id="2491213at2759"/>
<accession>A0A9N9D1C5</accession>
<evidence type="ECO:0000313" key="2">
    <source>
        <dbReference type="Proteomes" id="UP000789396"/>
    </source>
</evidence>
<protein>
    <submittedName>
        <fullName evidence="1">11855_t:CDS:1</fullName>
    </submittedName>
</protein>
<dbReference type="Proteomes" id="UP000789396">
    <property type="component" value="Unassembled WGS sequence"/>
</dbReference>
<reference evidence="1" key="1">
    <citation type="submission" date="2021-06" db="EMBL/GenBank/DDBJ databases">
        <authorList>
            <person name="Kallberg Y."/>
            <person name="Tangrot J."/>
            <person name="Rosling A."/>
        </authorList>
    </citation>
    <scope>NUCLEOTIDE SEQUENCE</scope>
    <source>
        <strain evidence="1">IN212</strain>
    </source>
</reference>
<feature type="non-terminal residue" evidence="1">
    <location>
        <position position="1"/>
    </location>
</feature>
<dbReference type="AlphaFoldDB" id="A0A9N9D1C5"/>
<sequence length="52" mass="6015">TSTEIGLNVVIELLKKTDKYIVEESFDCAWSHVYEASQASEELIFNEYLEDN</sequence>
<organism evidence="1 2">
    <name type="scientific">Racocetra fulgida</name>
    <dbReference type="NCBI Taxonomy" id="60492"/>
    <lineage>
        <taxon>Eukaryota</taxon>
        <taxon>Fungi</taxon>
        <taxon>Fungi incertae sedis</taxon>
        <taxon>Mucoromycota</taxon>
        <taxon>Glomeromycotina</taxon>
        <taxon>Glomeromycetes</taxon>
        <taxon>Diversisporales</taxon>
        <taxon>Gigasporaceae</taxon>
        <taxon>Racocetra</taxon>
    </lineage>
</organism>